<name>A0ABP6NQA1_9ACTN</name>
<dbReference type="PRINTS" id="PR01483">
    <property type="entry name" value="FASYNTHASE"/>
</dbReference>
<dbReference type="Pfam" id="PF01575">
    <property type="entry name" value="MaoC_dehydratas"/>
    <property type="match status" value="1"/>
</dbReference>
<dbReference type="Gene3D" id="3.10.129.10">
    <property type="entry name" value="Hotdog Thioesterase"/>
    <property type="match status" value="1"/>
</dbReference>
<comment type="similarity">
    <text evidence="1">Belongs to the enoyl-CoA hydratase/isomerase family.</text>
</comment>
<dbReference type="CDD" id="cd03453">
    <property type="entry name" value="SAV4209_like"/>
    <property type="match status" value="1"/>
</dbReference>
<dbReference type="PANTHER" id="PTHR43841">
    <property type="entry name" value="3-HYDROXYACYL-THIOESTER DEHYDRATASE HTDX-RELATED"/>
    <property type="match status" value="1"/>
</dbReference>
<gene>
    <name evidence="3" type="ORF">GCM10010531_03430</name>
</gene>
<organism evidence="3 4">
    <name type="scientific">Blastococcus jejuensis</name>
    <dbReference type="NCBI Taxonomy" id="351224"/>
    <lineage>
        <taxon>Bacteria</taxon>
        <taxon>Bacillati</taxon>
        <taxon>Actinomycetota</taxon>
        <taxon>Actinomycetes</taxon>
        <taxon>Geodermatophilales</taxon>
        <taxon>Geodermatophilaceae</taxon>
        <taxon>Blastococcus</taxon>
    </lineage>
</organism>
<feature type="domain" description="MaoC-like" evidence="2">
    <location>
        <begin position="31"/>
        <end position="117"/>
    </location>
</feature>
<accession>A0ABP6NQA1</accession>
<keyword evidence="4" id="KW-1185">Reference proteome</keyword>
<evidence type="ECO:0000256" key="1">
    <source>
        <dbReference type="ARBA" id="ARBA00005254"/>
    </source>
</evidence>
<dbReference type="InterPro" id="IPR029069">
    <property type="entry name" value="HotDog_dom_sf"/>
</dbReference>
<dbReference type="SUPFAM" id="SSF54637">
    <property type="entry name" value="Thioesterase/thiol ester dehydrase-isomerase"/>
    <property type="match status" value="1"/>
</dbReference>
<dbReference type="InterPro" id="IPR003965">
    <property type="entry name" value="Fatty_acid_synthase"/>
</dbReference>
<reference evidence="4" key="1">
    <citation type="journal article" date="2019" name="Int. J. Syst. Evol. Microbiol.">
        <title>The Global Catalogue of Microorganisms (GCM) 10K type strain sequencing project: providing services to taxonomists for standard genome sequencing and annotation.</title>
        <authorList>
            <consortium name="The Broad Institute Genomics Platform"/>
            <consortium name="The Broad Institute Genome Sequencing Center for Infectious Disease"/>
            <person name="Wu L."/>
            <person name="Ma J."/>
        </authorList>
    </citation>
    <scope>NUCLEOTIDE SEQUENCE [LARGE SCALE GENOMIC DNA]</scope>
    <source>
        <strain evidence="4">JCM 15614</strain>
    </source>
</reference>
<dbReference type="Proteomes" id="UP001499924">
    <property type="component" value="Unassembled WGS sequence"/>
</dbReference>
<sequence length="152" mass="16366">MHRDVDARGAWGMTVRRADVALGTELPEQLHRVTRADLVRYAGASGDFNPIHWNQRVATSVGLPDVIAHGMFTMALAGRAVTDWTGDPGALVEYQVRFGRPVVVPDDDAGAEVVVRGTVGALLDDDRVRVDLTVTSAGEKVLSLARAIVRLP</sequence>
<evidence type="ECO:0000313" key="3">
    <source>
        <dbReference type="EMBL" id="GAA3155478.1"/>
    </source>
</evidence>
<evidence type="ECO:0000259" key="2">
    <source>
        <dbReference type="Pfam" id="PF01575"/>
    </source>
</evidence>
<dbReference type="InterPro" id="IPR002539">
    <property type="entry name" value="MaoC-like_dom"/>
</dbReference>
<protein>
    <submittedName>
        <fullName evidence="3">MaoC family dehydratase</fullName>
    </submittedName>
</protein>
<evidence type="ECO:0000313" key="4">
    <source>
        <dbReference type="Proteomes" id="UP001499924"/>
    </source>
</evidence>
<dbReference type="PANTHER" id="PTHR43841:SF3">
    <property type="entry name" value="(3R)-HYDROXYACYL-ACP DEHYDRATASE SUBUNIT HADB"/>
    <property type="match status" value="1"/>
</dbReference>
<comment type="caution">
    <text evidence="3">The sequence shown here is derived from an EMBL/GenBank/DDBJ whole genome shotgun (WGS) entry which is preliminary data.</text>
</comment>
<proteinExistence type="inferred from homology"/>
<dbReference type="EMBL" id="BAAAVV010000001">
    <property type="protein sequence ID" value="GAA3155478.1"/>
    <property type="molecule type" value="Genomic_DNA"/>
</dbReference>